<reference evidence="2" key="1">
    <citation type="journal article" date="2019" name="Viruses">
        <title>Discovery of Four Novel Viruses Associated with Flower Yellowing Disease of Green Sichuan Pepper (Zanthoxylum armatum) by Virome Analysis.</title>
        <authorList>
            <person name="Cao M."/>
            <person name="Zhang S."/>
            <person name="Li M."/>
            <person name="Liu Y."/>
            <person name="Dong P."/>
            <person name="Li S."/>
            <person name="Kuang M."/>
            <person name="Li R."/>
            <person name="Zhou Y."/>
        </authorList>
    </citation>
    <scope>NUCLEOTIDE SEQUENCE</scope>
    <source>
        <strain evidence="2">ZPNu1</strain>
    </source>
</reference>
<evidence type="ECO:0000313" key="3">
    <source>
        <dbReference type="Proteomes" id="UP000682886"/>
    </source>
</evidence>
<proteinExistence type="predicted"/>
<evidence type="ECO:0000313" key="2">
    <source>
        <dbReference type="EMBL" id="AZN18351.1"/>
    </source>
</evidence>
<protein>
    <submittedName>
        <fullName evidence="2">Phosphoprotein</fullName>
    </submittedName>
</protein>
<dbReference type="EMBL" id="MH323437">
    <property type="protein sequence ID" value="AZN18351.1"/>
    <property type="molecule type" value="Genomic_RNA"/>
</dbReference>
<accession>A0A4V0NYL5</accession>
<dbReference type="Proteomes" id="UP000682886">
    <property type="component" value="Segment"/>
</dbReference>
<name>A0A4V0NYL5_9RHAB</name>
<feature type="region of interest" description="Disordered" evidence="1">
    <location>
        <begin position="192"/>
        <end position="211"/>
    </location>
</feature>
<evidence type="ECO:0000256" key="1">
    <source>
        <dbReference type="SAM" id="MobiDB-lite"/>
    </source>
</evidence>
<keyword evidence="3" id="KW-1185">Reference proteome</keyword>
<sequence length="360" mass="40741">MNTTVHPRYANLPENVRNSEVMASKYAEEIMNTENPGDSDELHDIMQEWDTHFKKEGLIVSDKDIGVFGEVVMMIRKAENKELEGKLAIALTNALHGVTKQYMNSTMLLDRLESVATNLFSGVDELKKTSAALVKIVPRQKITPKRNKEPRLEVVSDNVNKEKIYLPGEINDQLTTKNLPVNDDDVMDTMGDTPLEPRYEQPGGTIRGNNMRTASDVETGMLDPGSEEAKRLRAAYKLHYSDEKFSSFSPPQQVALIEYYITYILGIKPEVWTQDVAIYHMLADLIDKERVILMCNEAKNNELTEEHIHYAVEEIEEAIIACNKAYGRYVPAIVIKDERSYLTITKKSDPNQASSSNMPP</sequence>
<organism evidence="2">
    <name type="scientific">Zhuye pepper nucleorhabdovirus</name>
    <dbReference type="NCBI Taxonomy" id="2496274"/>
    <lineage>
        <taxon>Viruses</taxon>
        <taxon>Riboviria</taxon>
        <taxon>Orthornavirae</taxon>
        <taxon>Negarnaviricota</taxon>
        <taxon>Haploviricotina</taxon>
        <taxon>Monjiviricetes</taxon>
        <taxon>Mononegavirales</taxon>
        <taxon>Rhabdoviridae</taxon>
        <taxon>Betarhabdovirinae</taxon>
        <taxon>Betanucleorhabdovirus</taxon>
        <taxon>Betanucleorhabdovirus zanthoxyli</taxon>
    </lineage>
</organism>